<evidence type="ECO:0000256" key="1">
    <source>
        <dbReference type="ARBA" id="ARBA00022679"/>
    </source>
</evidence>
<dbReference type="PANTHER" id="PTHR43877:SF1">
    <property type="entry name" value="ACETYLTRANSFERASE"/>
    <property type="match status" value="1"/>
</dbReference>
<comment type="caution">
    <text evidence="4">The sequence shown here is derived from an EMBL/GenBank/DDBJ whole genome shotgun (WGS) entry which is preliminary data.</text>
</comment>
<evidence type="ECO:0000313" key="4">
    <source>
        <dbReference type="EMBL" id="KMS73080.1"/>
    </source>
</evidence>
<dbReference type="OrthoDB" id="4119890at2"/>
<dbReference type="PROSITE" id="PS51186">
    <property type="entry name" value="GNAT"/>
    <property type="match status" value="2"/>
</dbReference>
<accession>A0A0J8C5H2</accession>
<dbReference type="Gene3D" id="3.40.630.30">
    <property type="match status" value="1"/>
</dbReference>
<dbReference type="GO" id="GO:0016747">
    <property type="term" value="F:acyltransferase activity, transferring groups other than amino-acyl groups"/>
    <property type="evidence" value="ECO:0007669"/>
    <property type="project" value="InterPro"/>
</dbReference>
<reference evidence="4 5" key="1">
    <citation type="submission" date="2015-06" db="EMBL/GenBank/DDBJ databases">
        <authorList>
            <person name="Ju K.-S."/>
            <person name="Doroghazi J.R."/>
            <person name="Metcalf W.W."/>
        </authorList>
    </citation>
    <scope>NUCLEOTIDE SEQUENCE [LARGE SCALE GENOMIC DNA]</scope>
    <source>
        <strain evidence="4 5">NRRL 3414</strain>
    </source>
</reference>
<feature type="domain" description="N-acetyltransferase" evidence="3">
    <location>
        <begin position="154"/>
        <end position="309"/>
    </location>
</feature>
<keyword evidence="2" id="KW-0012">Acyltransferase</keyword>
<evidence type="ECO:0000259" key="3">
    <source>
        <dbReference type="PROSITE" id="PS51186"/>
    </source>
</evidence>
<gene>
    <name evidence="4" type="ORF">ACM01_20155</name>
</gene>
<protein>
    <submittedName>
        <fullName evidence="4">Acetyltransferase</fullName>
    </submittedName>
</protein>
<dbReference type="Pfam" id="PF00583">
    <property type="entry name" value="Acetyltransf_1"/>
    <property type="match status" value="2"/>
</dbReference>
<evidence type="ECO:0000256" key="2">
    <source>
        <dbReference type="ARBA" id="ARBA00023315"/>
    </source>
</evidence>
<dbReference type="PATRIC" id="fig|1938.3.peg.2919"/>
<feature type="domain" description="N-acetyltransferase" evidence="3">
    <location>
        <begin position="1"/>
        <end position="133"/>
    </location>
</feature>
<dbReference type="EMBL" id="LFNT01000022">
    <property type="protein sequence ID" value="KMS73080.1"/>
    <property type="molecule type" value="Genomic_DNA"/>
</dbReference>
<organism evidence="4 5">
    <name type="scientific">Streptomyces viridochromogenes</name>
    <dbReference type="NCBI Taxonomy" id="1938"/>
    <lineage>
        <taxon>Bacteria</taxon>
        <taxon>Bacillati</taxon>
        <taxon>Actinomycetota</taxon>
        <taxon>Actinomycetes</taxon>
        <taxon>Kitasatosporales</taxon>
        <taxon>Streptomycetaceae</taxon>
        <taxon>Streptomyces</taxon>
    </lineage>
</organism>
<dbReference type="InterPro" id="IPR000182">
    <property type="entry name" value="GNAT_dom"/>
</dbReference>
<evidence type="ECO:0000313" key="5">
    <source>
        <dbReference type="Proteomes" id="UP000037432"/>
    </source>
</evidence>
<dbReference type="CDD" id="cd04301">
    <property type="entry name" value="NAT_SF"/>
    <property type="match status" value="2"/>
</dbReference>
<keyword evidence="1 4" id="KW-0808">Transferase</keyword>
<proteinExistence type="predicted"/>
<dbReference type="SUPFAM" id="SSF55729">
    <property type="entry name" value="Acyl-CoA N-acyltransferases (Nat)"/>
    <property type="match status" value="2"/>
</dbReference>
<dbReference type="InterPro" id="IPR050832">
    <property type="entry name" value="Bact_Acetyltransf"/>
</dbReference>
<dbReference type="PANTHER" id="PTHR43877">
    <property type="entry name" value="AMINOALKYLPHOSPHONATE N-ACETYLTRANSFERASE-RELATED-RELATED"/>
    <property type="match status" value="1"/>
</dbReference>
<sequence>MAVPHPDDRTGAVLPIHITALTDPDRTSSGYRLAWLAGGDDGEPLGSAFLRVFTREGQDHLAELQLNVHTAERRRRVGSRLLETAVAAAREAGRRSVIAQADAGTPGDHFLAASGFRRVLTLTYARLALDELDGGAVDEINAIVERPHPGYRLTAWRGTVPEELAETFAHSRRAMDDMPMDDTDYGVVAWDVERVLAAAKAVADRGELLTTVVAVDASDGSIAGFSELVVPGDGKGEGQHYGTGVLPEHRGHGLGRWMKAESIRLARTDHPELAGLVTDTAGSNTHMRRINDALGYVPTHQALEYQLDL</sequence>
<dbReference type="AlphaFoldDB" id="A0A0J8C5H2"/>
<dbReference type="Proteomes" id="UP000037432">
    <property type="component" value="Unassembled WGS sequence"/>
</dbReference>
<name>A0A0J8C5H2_STRVR</name>
<dbReference type="InterPro" id="IPR016181">
    <property type="entry name" value="Acyl_CoA_acyltransferase"/>
</dbReference>